<evidence type="ECO:0000313" key="1">
    <source>
        <dbReference type="EMBL" id="GJS92461.1"/>
    </source>
</evidence>
<evidence type="ECO:0008006" key="3">
    <source>
        <dbReference type="Google" id="ProtNLM"/>
    </source>
</evidence>
<evidence type="ECO:0000313" key="2">
    <source>
        <dbReference type="Proteomes" id="UP001151760"/>
    </source>
</evidence>
<proteinExistence type="predicted"/>
<sequence>MMKFPTPKGVATLVTRTVIIAECRRLERKQMIEEERPNGEGEVAVTEEVLVNPSFPDQLVTIKGGLSDAARDQLKCLLKDNLGVFAWEPSDMTGVLRRIIKHALNVNPSLDPAEEAFQQMKKLITDLPSLTPPREKETLYAYLGSYRTLNEAEINYAPMEKLALSLIHMTRRLQRFWRTILSEAPEGEEEELYFRMPEVPLEKDDIESWTLFTDGASGLKGSGAGLVLIGPSGIEYTYALRLTFPTLTMRPNTKLF</sequence>
<gene>
    <name evidence="1" type="ORF">Tco_0799429</name>
</gene>
<accession>A0ABQ4ZSY9</accession>
<protein>
    <recommendedName>
        <fullName evidence="3">Reverse transcriptase/retrotransposon-derived protein RNase H-like domain-containing protein</fullName>
    </recommendedName>
</protein>
<dbReference type="Proteomes" id="UP001151760">
    <property type="component" value="Unassembled WGS sequence"/>
</dbReference>
<keyword evidence="2" id="KW-1185">Reference proteome</keyword>
<dbReference type="PANTHER" id="PTHR48475:SF1">
    <property type="entry name" value="RNASE H TYPE-1 DOMAIN-CONTAINING PROTEIN"/>
    <property type="match status" value="1"/>
</dbReference>
<reference evidence="1" key="2">
    <citation type="submission" date="2022-01" db="EMBL/GenBank/DDBJ databases">
        <authorList>
            <person name="Yamashiro T."/>
            <person name="Shiraishi A."/>
            <person name="Satake H."/>
            <person name="Nakayama K."/>
        </authorList>
    </citation>
    <scope>NUCLEOTIDE SEQUENCE</scope>
</reference>
<reference evidence="1" key="1">
    <citation type="journal article" date="2022" name="Int. J. Mol. Sci.">
        <title>Draft Genome of Tanacetum Coccineum: Genomic Comparison of Closely Related Tanacetum-Family Plants.</title>
        <authorList>
            <person name="Yamashiro T."/>
            <person name="Shiraishi A."/>
            <person name="Nakayama K."/>
            <person name="Satake H."/>
        </authorList>
    </citation>
    <scope>NUCLEOTIDE SEQUENCE</scope>
</reference>
<comment type="caution">
    <text evidence="1">The sequence shown here is derived from an EMBL/GenBank/DDBJ whole genome shotgun (WGS) entry which is preliminary data.</text>
</comment>
<dbReference type="EMBL" id="BQNB010011583">
    <property type="protein sequence ID" value="GJS92461.1"/>
    <property type="molecule type" value="Genomic_DNA"/>
</dbReference>
<dbReference type="PANTHER" id="PTHR48475">
    <property type="entry name" value="RIBONUCLEASE H"/>
    <property type="match status" value="1"/>
</dbReference>
<name>A0ABQ4ZSY9_9ASTR</name>
<organism evidence="1 2">
    <name type="scientific">Tanacetum coccineum</name>
    <dbReference type="NCBI Taxonomy" id="301880"/>
    <lineage>
        <taxon>Eukaryota</taxon>
        <taxon>Viridiplantae</taxon>
        <taxon>Streptophyta</taxon>
        <taxon>Embryophyta</taxon>
        <taxon>Tracheophyta</taxon>
        <taxon>Spermatophyta</taxon>
        <taxon>Magnoliopsida</taxon>
        <taxon>eudicotyledons</taxon>
        <taxon>Gunneridae</taxon>
        <taxon>Pentapetalae</taxon>
        <taxon>asterids</taxon>
        <taxon>campanulids</taxon>
        <taxon>Asterales</taxon>
        <taxon>Asteraceae</taxon>
        <taxon>Asteroideae</taxon>
        <taxon>Anthemideae</taxon>
        <taxon>Anthemidinae</taxon>
        <taxon>Tanacetum</taxon>
    </lineage>
</organism>